<dbReference type="GO" id="GO:0016706">
    <property type="term" value="F:2-oxoglutarate-dependent dioxygenase activity"/>
    <property type="evidence" value="ECO:0007669"/>
    <property type="project" value="UniProtKB-ARBA"/>
</dbReference>
<evidence type="ECO:0000313" key="4">
    <source>
        <dbReference type="Proteomes" id="UP000032352"/>
    </source>
</evidence>
<evidence type="ECO:0000259" key="2">
    <source>
        <dbReference type="Pfam" id="PF02668"/>
    </source>
</evidence>
<dbReference type="EMBL" id="CP059733">
    <property type="protein sequence ID" value="WDE08054.1"/>
    <property type="molecule type" value="Genomic_DNA"/>
</dbReference>
<dbReference type="Pfam" id="PF02668">
    <property type="entry name" value="TauD"/>
    <property type="match status" value="1"/>
</dbReference>
<feature type="domain" description="TauD/TfdA-like" evidence="2">
    <location>
        <begin position="244"/>
        <end position="299"/>
    </location>
</feature>
<dbReference type="InterPro" id="IPR003819">
    <property type="entry name" value="TauD/TfdA-like"/>
</dbReference>
<keyword evidence="3" id="KW-0223">Dioxygenase</keyword>
<dbReference type="AlphaFoldDB" id="A0AAF0CDE7"/>
<accession>A0AAF0CDE7</accession>
<dbReference type="InterPro" id="IPR042098">
    <property type="entry name" value="TauD-like_sf"/>
</dbReference>
<organism evidence="3 4">
    <name type="scientific">Thalassomonas viridans</name>
    <dbReference type="NCBI Taxonomy" id="137584"/>
    <lineage>
        <taxon>Bacteria</taxon>
        <taxon>Pseudomonadati</taxon>
        <taxon>Pseudomonadota</taxon>
        <taxon>Gammaproteobacteria</taxon>
        <taxon>Alteromonadales</taxon>
        <taxon>Colwelliaceae</taxon>
        <taxon>Thalassomonas</taxon>
    </lineage>
</organism>
<keyword evidence="1" id="KW-0560">Oxidoreductase</keyword>
<reference evidence="3 4" key="1">
    <citation type="journal article" date="2015" name="Genome Announc.">
        <title>Draft Genome Sequences of Marine Isolates of Thalassomonas viridans and Thalassomonas actiniarum.</title>
        <authorList>
            <person name="Olonade I."/>
            <person name="van Zyl L.J."/>
            <person name="Trindade M."/>
        </authorList>
    </citation>
    <scope>NUCLEOTIDE SEQUENCE [LARGE SCALE GENOMIC DNA]</scope>
    <source>
        <strain evidence="3 4">XOM25</strain>
    </source>
</reference>
<keyword evidence="4" id="KW-1185">Reference proteome</keyword>
<gene>
    <name evidence="3" type="ORF">SG34_014835</name>
</gene>
<dbReference type="Gene3D" id="3.60.130.10">
    <property type="entry name" value="Clavaminate synthase-like"/>
    <property type="match status" value="1"/>
</dbReference>
<reference evidence="3 4" key="2">
    <citation type="journal article" date="2022" name="Mar. Drugs">
        <title>Bioassay-Guided Fractionation Leads to the Detection of Cholic Acid Generated by the Rare Thalassomonas sp.</title>
        <authorList>
            <person name="Pheiffer F."/>
            <person name="Schneider Y.K."/>
            <person name="Hansen E.H."/>
            <person name="Andersen J.H."/>
            <person name="Isaksson J."/>
            <person name="Busche T."/>
            <person name="R C."/>
            <person name="Kalinowski J."/>
            <person name="Zyl L.V."/>
            <person name="Trindade M."/>
        </authorList>
    </citation>
    <scope>NUCLEOTIDE SEQUENCE [LARGE SCALE GENOMIC DNA]</scope>
    <source>
        <strain evidence="3 4">XOM25</strain>
    </source>
</reference>
<dbReference type="RefSeq" id="WP_044840137.1">
    <property type="nucleotide sequence ID" value="NZ_CP059733.1"/>
</dbReference>
<proteinExistence type="predicted"/>
<dbReference type="SUPFAM" id="SSF51197">
    <property type="entry name" value="Clavaminate synthase-like"/>
    <property type="match status" value="1"/>
</dbReference>
<name>A0AAF0CDE7_9GAMM</name>
<sequence length="301" mass="34544">MRSLPASAVIRVADNKAARLLSASRQMAVYDNRDYYRVQTQLDVYNRLRVSCPDEFDTLQELIKTALQQPPYSVLVQGLQFDEHYRLFVALNRSLGKLVARPYDEKTPRAQLIHHVQPQTDINNKNKAQDAVAKLSEKLHIDGADRLLPVRYVTMQCVRADTGGEGRSRLLDIHGVRNLLEQAGISQQQMALLQQEPVPWQIADYLGGGIVWRPVLSENVLNWRRYSIDKALADEDISLSDMMMATLEQMEQAIEQDSRYIYEFLMAPGDFLIVDNLRCLHARTAITNPETDRLMYRAWVE</sequence>
<dbReference type="Proteomes" id="UP000032352">
    <property type="component" value="Chromosome"/>
</dbReference>
<dbReference type="KEGG" id="tvd:SG34_014835"/>
<evidence type="ECO:0000256" key="1">
    <source>
        <dbReference type="ARBA" id="ARBA00023002"/>
    </source>
</evidence>
<protein>
    <submittedName>
        <fullName evidence="3">TauD/TfdA family dioxygenase</fullName>
    </submittedName>
</protein>
<evidence type="ECO:0000313" key="3">
    <source>
        <dbReference type="EMBL" id="WDE08054.1"/>
    </source>
</evidence>